<dbReference type="SUPFAM" id="SSF50985">
    <property type="entry name" value="RCC1/BLIP-II"/>
    <property type="match status" value="1"/>
</dbReference>
<dbReference type="Pfam" id="PF00415">
    <property type="entry name" value="RCC1"/>
    <property type="match status" value="1"/>
</dbReference>
<dbReference type="InterPro" id="IPR051210">
    <property type="entry name" value="Ub_ligase/GEF_domain"/>
</dbReference>
<dbReference type="Proteomes" id="UP001190700">
    <property type="component" value="Unassembled WGS sequence"/>
</dbReference>
<name>A0AAE0GQD0_9CHLO</name>
<reference evidence="4 5" key="1">
    <citation type="journal article" date="2015" name="Genome Biol. Evol.">
        <title>Comparative Genomics of a Bacterivorous Green Alga Reveals Evolutionary Causalities and Consequences of Phago-Mixotrophic Mode of Nutrition.</title>
        <authorList>
            <person name="Burns J.A."/>
            <person name="Paasch A."/>
            <person name="Narechania A."/>
            <person name="Kim E."/>
        </authorList>
    </citation>
    <scope>NUCLEOTIDE SEQUENCE [LARGE SCALE GENOMIC DNA]</scope>
    <source>
        <strain evidence="4 5">PLY_AMNH</strain>
    </source>
</reference>
<keyword evidence="1" id="KW-0677">Repeat</keyword>
<dbReference type="PROSITE" id="PS00626">
    <property type="entry name" value="RCC1_2"/>
    <property type="match status" value="1"/>
</dbReference>
<dbReference type="PROSITE" id="PS50012">
    <property type="entry name" value="RCC1_3"/>
    <property type="match status" value="1"/>
</dbReference>
<sequence>MLSGKPADNLELVPVNKPPPPYQNQYTHNAVYDQYESYVPAISRHSGLDKRRPRRAPEKEQVLRNSSRVTLFPNGCVAAGGYHTAVVDEEGCLYTWGCGTHGQLGMGFPEVKAVGMKREFDAVEPKHVKMFSAHYRAVQVSAGRDCFSLLLPLMREPSPGGQEVPVTWQVSAGGCFLLLAALMRELSSRENSACNTGSSYKMLSTYSSTMWSNAGSLADKRENSCLRPLYVRR</sequence>
<feature type="region of interest" description="Disordered" evidence="3">
    <location>
        <begin position="1"/>
        <end position="20"/>
    </location>
</feature>
<dbReference type="PANTHER" id="PTHR22870">
    <property type="entry name" value="REGULATOR OF CHROMOSOME CONDENSATION"/>
    <property type="match status" value="1"/>
</dbReference>
<gene>
    <name evidence="4" type="ORF">CYMTET_10613</name>
</gene>
<dbReference type="InterPro" id="IPR009091">
    <property type="entry name" value="RCC1/BLIP-II"/>
</dbReference>
<organism evidence="4 5">
    <name type="scientific">Cymbomonas tetramitiformis</name>
    <dbReference type="NCBI Taxonomy" id="36881"/>
    <lineage>
        <taxon>Eukaryota</taxon>
        <taxon>Viridiplantae</taxon>
        <taxon>Chlorophyta</taxon>
        <taxon>Pyramimonadophyceae</taxon>
        <taxon>Pyramimonadales</taxon>
        <taxon>Pyramimonadaceae</taxon>
        <taxon>Cymbomonas</taxon>
    </lineage>
</organism>
<keyword evidence="5" id="KW-1185">Reference proteome</keyword>
<evidence type="ECO:0000256" key="3">
    <source>
        <dbReference type="SAM" id="MobiDB-lite"/>
    </source>
</evidence>
<protein>
    <submittedName>
        <fullName evidence="4">Uncharacterized protein</fullName>
    </submittedName>
</protein>
<dbReference type="AlphaFoldDB" id="A0AAE0GQD0"/>
<accession>A0AAE0GQD0</accession>
<evidence type="ECO:0000256" key="2">
    <source>
        <dbReference type="PROSITE-ProRule" id="PRU00235"/>
    </source>
</evidence>
<dbReference type="EMBL" id="LGRX02003786">
    <property type="protein sequence ID" value="KAK3281601.1"/>
    <property type="molecule type" value="Genomic_DNA"/>
</dbReference>
<proteinExistence type="predicted"/>
<evidence type="ECO:0000313" key="4">
    <source>
        <dbReference type="EMBL" id="KAK3281601.1"/>
    </source>
</evidence>
<dbReference type="PANTHER" id="PTHR22870:SF408">
    <property type="entry name" value="OS09G0560450 PROTEIN"/>
    <property type="match status" value="1"/>
</dbReference>
<evidence type="ECO:0000256" key="1">
    <source>
        <dbReference type="ARBA" id="ARBA00022737"/>
    </source>
</evidence>
<comment type="caution">
    <text evidence="4">The sequence shown here is derived from an EMBL/GenBank/DDBJ whole genome shotgun (WGS) entry which is preliminary data.</text>
</comment>
<feature type="repeat" description="RCC1" evidence="2">
    <location>
        <begin position="91"/>
        <end position="153"/>
    </location>
</feature>
<evidence type="ECO:0000313" key="5">
    <source>
        <dbReference type="Proteomes" id="UP001190700"/>
    </source>
</evidence>
<dbReference type="Gene3D" id="2.130.10.30">
    <property type="entry name" value="Regulator of chromosome condensation 1/beta-lactamase-inhibitor protein II"/>
    <property type="match status" value="1"/>
</dbReference>
<dbReference type="InterPro" id="IPR000408">
    <property type="entry name" value="Reg_chr_condens"/>
</dbReference>